<sequence>MMSTKTWPSSDKTHQEASKCILEDTKLSVDEYEFGNSKIFIRSPKMIFQLEEIRYKMLESIIAKVQAQWRCHLQRRKYMTMKSAQVTLSAQWKCFTQRRLYLTKQKSALTIQCYFRGMRARKETRKLFKANAAPIIARFMDNLSCKKFLLYLSKNLPSESPMDQSWPALKFKKLAKVDELIRQLHHNWRCANHLRKLSPSQHRLLVDKVECAEMFEEKALFRSQLRLVYRADYINLNSEKKWEDLNTKNLFGDILFADLMQKVNRKDGKTQEVIVVLTSAVSILSADSLKLKSTIEVKNIHSICMSPYDDGVCTLRVKQDGLKGDLILTGRFVLEFALRLGQIKRKEGKEMNIIIQPSWKILYKQNELSIAVSESSSVDLPSYKKKNNHIEIHVPKQVKI</sequence>
<dbReference type="GO" id="GO:0005524">
    <property type="term" value="F:ATP binding"/>
    <property type="evidence" value="ECO:0007669"/>
    <property type="project" value="UniProtKB-KW"/>
</dbReference>
<dbReference type="GO" id="GO:0000146">
    <property type="term" value="F:microfilament motor activity"/>
    <property type="evidence" value="ECO:0007669"/>
    <property type="project" value="TreeGrafter"/>
</dbReference>
<dbReference type="GO" id="GO:0005902">
    <property type="term" value="C:microvillus"/>
    <property type="evidence" value="ECO:0007669"/>
    <property type="project" value="TreeGrafter"/>
</dbReference>
<dbReference type="GO" id="GO:0051015">
    <property type="term" value="F:actin filament binding"/>
    <property type="evidence" value="ECO:0007669"/>
    <property type="project" value="TreeGrafter"/>
</dbReference>
<dbReference type="InParanoid" id="E4X3U5"/>
<dbReference type="InterPro" id="IPR010926">
    <property type="entry name" value="Myosin_TH1"/>
</dbReference>
<keyword evidence="1" id="KW-0547">Nucleotide-binding</keyword>
<evidence type="ECO:0000259" key="6">
    <source>
        <dbReference type="PROSITE" id="PS51757"/>
    </source>
</evidence>
<comment type="caution">
    <text evidence="4">Lacks conserved residue(s) required for the propagation of feature annotation.</text>
</comment>
<dbReference type="PANTHER" id="PTHR13140">
    <property type="entry name" value="MYOSIN"/>
    <property type="match status" value="1"/>
</dbReference>
<dbReference type="PROSITE" id="PS50096">
    <property type="entry name" value="IQ"/>
    <property type="match status" value="2"/>
</dbReference>
<comment type="similarity">
    <text evidence="4">Belongs to the TRAFAC class myosin-kinesin ATPase superfamily. Myosin family.</text>
</comment>
<dbReference type="GO" id="GO:0016459">
    <property type="term" value="C:myosin complex"/>
    <property type="evidence" value="ECO:0007669"/>
    <property type="project" value="UniProtKB-KW"/>
</dbReference>
<dbReference type="OrthoDB" id="10055605at2759"/>
<dbReference type="Proteomes" id="UP000001307">
    <property type="component" value="Unassembled WGS sequence"/>
</dbReference>
<reference evidence="7" key="1">
    <citation type="journal article" date="2010" name="Science">
        <title>Plasticity of animal genome architecture unmasked by rapid evolution of a pelagic tunicate.</title>
        <authorList>
            <person name="Denoeud F."/>
            <person name="Henriet S."/>
            <person name="Mungpakdee S."/>
            <person name="Aury J.M."/>
            <person name="Da Silva C."/>
            <person name="Brinkmann H."/>
            <person name="Mikhaleva J."/>
            <person name="Olsen L.C."/>
            <person name="Jubin C."/>
            <person name="Canestro C."/>
            <person name="Bouquet J.M."/>
            <person name="Danks G."/>
            <person name="Poulain J."/>
            <person name="Campsteijn C."/>
            <person name="Adamski M."/>
            <person name="Cross I."/>
            <person name="Yadetie F."/>
            <person name="Muffato M."/>
            <person name="Louis A."/>
            <person name="Butcher S."/>
            <person name="Tsagkogeorga G."/>
            <person name="Konrad A."/>
            <person name="Singh S."/>
            <person name="Jensen M.F."/>
            <person name="Cong E.H."/>
            <person name="Eikeseth-Otteraa H."/>
            <person name="Noel B."/>
            <person name="Anthouard V."/>
            <person name="Porcel B.M."/>
            <person name="Kachouri-Lafond R."/>
            <person name="Nishino A."/>
            <person name="Ugolini M."/>
            <person name="Chourrout P."/>
            <person name="Nishida H."/>
            <person name="Aasland R."/>
            <person name="Huzurbazar S."/>
            <person name="Westhof E."/>
            <person name="Delsuc F."/>
            <person name="Lehrach H."/>
            <person name="Reinhardt R."/>
            <person name="Weissenbach J."/>
            <person name="Roy S.W."/>
            <person name="Artiguenave F."/>
            <person name="Postlethwait J.H."/>
            <person name="Manak J.R."/>
            <person name="Thompson E.M."/>
            <person name="Jaillon O."/>
            <person name="Du Pasquier L."/>
            <person name="Boudinot P."/>
            <person name="Liberles D.A."/>
            <person name="Volff J.N."/>
            <person name="Philippe H."/>
            <person name="Lenhard B."/>
            <person name="Roest Crollius H."/>
            <person name="Wincker P."/>
            <person name="Chourrout D."/>
        </authorList>
    </citation>
    <scope>NUCLEOTIDE SEQUENCE [LARGE SCALE GENOMIC DNA]</scope>
</reference>
<evidence type="ECO:0000256" key="1">
    <source>
        <dbReference type="ARBA" id="ARBA00022741"/>
    </source>
</evidence>
<evidence type="ECO:0000256" key="2">
    <source>
        <dbReference type="ARBA" id="ARBA00022840"/>
    </source>
</evidence>
<dbReference type="PANTHER" id="PTHR13140:SF729">
    <property type="entry name" value="UNCONVENTIONAL MYOSIN-IE"/>
    <property type="match status" value="1"/>
</dbReference>
<name>E4X3U5_OIKDI</name>
<evidence type="ECO:0000256" key="3">
    <source>
        <dbReference type="ARBA" id="ARBA00023203"/>
    </source>
</evidence>
<dbReference type="SUPFAM" id="SSF52540">
    <property type="entry name" value="P-loop containing nucleoside triphosphate hydrolases"/>
    <property type="match status" value="1"/>
</dbReference>
<keyword evidence="2" id="KW-0067">ATP-binding</keyword>
<evidence type="ECO:0000313" key="7">
    <source>
        <dbReference type="EMBL" id="CBY23733.1"/>
    </source>
</evidence>
<dbReference type="EMBL" id="FN653024">
    <property type="protein sequence ID" value="CBY23733.1"/>
    <property type="molecule type" value="Genomic_DNA"/>
</dbReference>
<evidence type="ECO:0000259" key="5">
    <source>
        <dbReference type="PROSITE" id="PS51456"/>
    </source>
</evidence>
<evidence type="ECO:0000256" key="4">
    <source>
        <dbReference type="PROSITE-ProRule" id="PRU00782"/>
    </source>
</evidence>
<dbReference type="AlphaFoldDB" id="E4X3U5"/>
<dbReference type="InterPro" id="IPR001609">
    <property type="entry name" value="Myosin_head_motor_dom-like"/>
</dbReference>
<keyword evidence="4" id="KW-0518">Myosin</keyword>
<proteinExistence type="inferred from homology"/>
<dbReference type="GO" id="GO:0005886">
    <property type="term" value="C:plasma membrane"/>
    <property type="evidence" value="ECO:0007669"/>
    <property type="project" value="TreeGrafter"/>
</dbReference>
<dbReference type="InterPro" id="IPR000048">
    <property type="entry name" value="IQ_motif_EF-hand-BS"/>
</dbReference>
<keyword evidence="4" id="KW-0505">Motor protein</keyword>
<evidence type="ECO:0008006" key="9">
    <source>
        <dbReference type="Google" id="ProtNLM"/>
    </source>
</evidence>
<protein>
    <recommendedName>
        <fullName evidence="9">TH1 domain-containing protein</fullName>
    </recommendedName>
</protein>
<feature type="domain" description="TH1" evidence="6">
    <location>
        <begin position="218"/>
        <end position="396"/>
    </location>
</feature>
<dbReference type="Pfam" id="PF06017">
    <property type="entry name" value="Myosin_TH1"/>
    <property type="match status" value="1"/>
</dbReference>
<dbReference type="Gene3D" id="3.30.70.1590">
    <property type="match status" value="1"/>
</dbReference>
<keyword evidence="8" id="KW-1185">Reference proteome</keyword>
<dbReference type="PROSITE" id="PS51757">
    <property type="entry name" value="TH1"/>
    <property type="match status" value="1"/>
</dbReference>
<dbReference type="InterPro" id="IPR027417">
    <property type="entry name" value="P-loop_NTPase"/>
</dbReference>
<keyword evidence="3 4" id="KW-0009">Actin-binding</keyword>
<evidence type="ECO:0000313" key="8">
    <source>
        <dbReference type="Proteomes" id="UP000001307"/>
    </source>
</evidence>
<dbReference type="Pfam" id="PF00612">
    <property type="entry name" value="IQ"/>
    <property type="match status" value="2"/>
</dbReference>
<dbReference type="Gene3D" id="1.20.5.190">
    <property type="match status" value="1"/>
</dbReference>
<dbReference type="GO" id="GO:0005737">
    <property type="term" value="C:cytoplasm"/>
    <property type="evidence" value="ECO:0007669"/>
    <property type="project" value="TreeGrafter"/>
</dbReference>
<gene>
    <name evidence="7" type="ORF">GSOID_T00001055001</name>
</gene>
<organism evidence="7">
    <name type="scientific">Oikopleura dioica</name>
    <name type="common">Tunicate</name>
    <dbReference type="NCBI Taxonomy" id="34765"/>
    <lineage>
        <taxon>Eukaryota</taxon>
        <taxon>Metazoa</taxon>
        <taxon>Chordata</taxon>
        <taxon>Tunicata</taxon>
        <taxon>Appendicularia</taxon>
        <taxon>Copelata</taxon>
        <taxon>Oikopleuridae</taxon>
        <taxon>Oikopleura</taxon>
    </lineage>
</organism>
<accession>E4X3U5</accession>
<dbReference type="PROSITE" id="PS51456">
    <property type="entry name" value="MYOSIN_MOTOR"/>
    <property type="match status" value="1"/>
</dbReference>
<dbReference type="SMART" id="SM00015">
    <property type="entry name" value="IQ"/>
    <property type="match status" value="3"/>
</dbReference>
<feature type="domain" description="Myosin motor" evidence="5">
    <location>
        <begin position="1"/>
        <end position="55"/>
    </location>
</feature>
<dbReference type="GO" id="GO:0006897">
    <property type="term" value="P:endocytosis"/>
    <property type="evidence" value="ECO:0007669"/>
    <property type="project" value="TreeGrafter"/>
</dbReference>
<dbReference type="GO" id="GO:0007015">
    <property type="term" value="P:actin filament organization"/>
    <property type="evidence" value="ECO:0007669"/>
    <property type="project" value="TreeGrafter"/>
</dbReference>